<protein>
    <submittedName>
        <fullName evidence="2">MULE transposase domain-containing protein</fullName>
    </submittedName>
</protein>
<evidence type="ECO:0000313" key="3">
    <source>
        <dbReference type="Proteomes" id="UP001201812"/>
    </source>
</evidence>
<gene>
    <name evidence="2" type="ORF">DdX_19076</name>
</gene>
<organism evidence="2 3">
    <name type="scientific">Ditylenchus destructor</name>
    <dbReference type="NCBI Taxonomy" id="166010"/>
    <lineage>
        <taxon>Eukaryota</taxon>
        <taxon>Metazoa</taxon>
        <taxon>Ecdysozoa</taxon>
        <taxon>Nematoda</taxon>
        <taxon>Chromadorea</taxon>
        <taxon>Rhabditida</taxon>
        <taxon>Tylenchina</taxon>
        <taxon>Tylenchomorpha</taxon>
        <taxon>Sphaerularioidea</taxon>
        <taxon>Anguinidae</taxon>
        <taxon>Anguininae</taxon>
        <taxon>Ditylenchus</taxon>
    </lineage>
</organism>
<evidence type="ECO:0000259" key="1">
    <source>
        <dbReference type="Pfam" id="PF10551"/>
    </source>
</evidence>
<dbReference type="Pfam" id="PF10551">
    <property type="entry name" value="MULE"/>
    <property type="match status" value="1"/>
</dbReference>
<dbReference type="InterPro" id="IPR018289">
    <property type="entry name" value="MULE_transposase_dom"/>
</dbReference>
<proteinExistence type="predicted"/>
<dbReference type="EMBL" id="JAKKPZ010000331">
    <property type="protein sequence ID" value="KAI1696352.1"/>
    <property type="molecule type" value="Genomic_DNA"/>
</dbReference>
<dbReference type="Proteomes" id="UP001201812">
    <property type="component" value="Unassembled WGS sequence"/>
</dbReference>
<dbReference type="Gene3D" id="2.20.25.240">
    <property type="match status" value="1"/>
</dbReference>
<dbReference type="AlphaFoldDB" id="A0AAD4QUF0"/>
<comment type="caution">
    <text evidence="2">The sequence shown here is derived from an EMBL/GenBank/DDBJ whole genome shotgun (WGS) entry which is preliminary data.</text>
</comment>
<name>A0AAD4QUF0_9BILA</name>
<evidence type="ECO:0000313" key="2">
    <source>
        <dbReference type="EMBL" id="KAI1696352.1"/>
    </source>
</evidence>
<keyword evidence="3" id="KW-1185">Reference proteome</keyword>
<sequence>MENRNYNFLDNEKGGLMLSDANGYLYWKHSEKRNTRDETRGYWRCIYCKEGPNGEKESSCKGYGSLFDNIFKVTTNHTHEPYEDVVVLKEFEGRIRQMAKSNTDTSARTIFERALDQQKDKTPNYVLAEINEERVQRNIRRYRKNALEEPPIPETLDELIIREPYLRHHNEIIIKFDGYDEENNRHLIVTTEELLDKLREYVEWGADGTLFDVVRSLFHQVWIIFVRIGTTYVPCVYCFMSSKTQIAYKFLLAQIQRMRPTAKPTAIATDFEMAEMNAFQHVYPAIQHKACFFHFGKNLFKRVIDSGLLDRYENEKGFKHEVKMIFALPFVPVNDLERAFEVLYNITDPALEQIIASLERTYFGRMHDDVRNMPRYPPYKWNLHERVKNSEPRSNNGIEAYNNQLVRKAVESRPNIWHWIRIIKEELSLAEHKIDEFQGGQPAPRRRSNYRIMDDRLRECVTRYNVAQLEHFLRNIANHLRLDTIV</sequence>
<reference evidence="2" key="1">
    <citation type="submission" date="2022-01" db="EMBL/GenBank/DDBJ databases">
        <title>Genome Sequence Resource for Two Populations of Ditylenchus destructor, the Migratory Endoparasitic Phytonematode.</title>
        <authorList>
            <person name="Zhang H."/>
            <person name="Lin R."/>
            <person name="Xie B."/>
        </authorList>
    </citation>
    <scope>NUCLEOTIDE SEQUENCE</scope>
    <source>
        <strain evidence="2">BazhouSP</strain>
    </source>
</reference>
<feature type="domain" description="MULE transposase" evidence="1">
    <location>
        <begin position="229"/>
        <end position="298"/>
    </location>
</feature>
<accession>A0AAD4QUF0</accession>